<feature type="region of interest" description="Disordered" evidence="1">
    <location>
        <begin position="30"/>
        <end position="81"/>
    </location>
</feature>
<comment type="caution">
    <text evidence="3">The sequence shown here is derived from an EMBL/GenBank/DDBJ whole genome shotgun (WGS) entry which is preliminary data.</text>
</comment>
<dbReference type="EMBL" id="JAULSU010000005">
    <property type="protein sequence ID" value="KAK0617559.1"/>
    <property type="molecule type" value="Genomic_DNA"/>
</dbReference>
<accession>A0AA39WLE0</accession>
<name>A0AA39WLE0_9PEZI</name>
<gene>
    <name evidence="3" type="ORF">B0T14DRAFT_569050</name>
</gene>
<evidence type="ECO:0000313" key="4">
    <source>
        <dbReference type="Proteomes" id="UP001175000"/>
    </source>
</evidence>
<dbReference type="Pfam" id="PF24476">
    <property type="entry name" value="DUF7580"/>
    <property type="match status" value="1"/>
</dbReference>
<evidence type="ECO:0000259" key="2">
    <source>
        <dbReference type="Pfam" id="PF24476"/>
    </source>
</evidence>
<evidence type="ECO:0000313" key="3">
    <source>
        <dbReference type="EMBL" id="KAK0617559.1"/>
    </source>
</evidence>
<sequence>MTVVLDHETLKGAMKHHSSLSLRIQSENLESTETGLPTPFPSPTQQLQGTEEAVDRPSKGRRVRFADSPQQASRRESRAKETCSTVEQRLIPGIDLRDRKDVCEHIFNHRTTTQHQPGACIGYLANDRLAHHLLEAQDRDAVAIQTQPAPVSSLATMIHPSKKLEVSVPDRLQLALRLARSVLQYHSTPWWRPNWNLSDVSYFEIDSDLSASLKTLHINTDLVSRTEKLAMHNVLSDIPTPPEDDEARIQSGIRNPTLFSLGAALIQIGTWQYFDVNDIVRVRKLASLPSVLGAKYASLTAKCVWCDFGAGDDLNDSELQLQTAIYETVVCELERLIGVLDGTRDGRGQGSHLRSLKPPIREGG</sequence>
<reference evidence="3" key="1">
    <citation type="submission" date="2023-06" db="EMBL/GenBank/DDBJ databases">
        <title>Genome-scale phylogeny and comparative genomics of the fungal order Sordariales.</title>
        <authorList>
            <consortium name="Lawrence Berkeley National Laboratory"/>
            <person name="Hensen N."/>
            <person name="Bonometti L."/>
            <person name="Westerberg I."/>
            <person name="Brannstrom I.O."/>
            <person name="Guillou S."/>
            <person name="Cros-Aarteil S."/>
            <person name="Calhoun S."/>
            <person name="Haridas S."/>
            <person name="Kuo A."/>
            <person name="Mondo S."/>
            <person name="Pangilinan J."/>
            <person name="Riley R."/>
            <person name="Labutti K."/>
            <person name="Andreopoulos B."/>
            <person name="Lipzen A."/>
            <person name="Chen C."/>
            <person name="Yanf M."/>
            <person name="Daum C."/>
            <person name="Ng V."/>
            <person name="Clum A."/>
            <person name="Steindorff A."/>
            <person name="Ohm R."/>
            <person name="Martin F."/>
            <person name="Silar P."/>
            <person name="Natvig D."/>
            <person name="Lalanne C."/>
            <person name="Gautier V."/>
            <person name="Ament-Velasquez S.L."/>
            <person name="Kruys A."/>
            <person name="Hutchinson M.I."/>
            <person name="Powell A.J."/>
            <person name="Barry K."/>
            <person name="Miller A.N."/>
            <person name="Grigoriev I.V."/>
            <person name="Debuchy R."/>
            <person name="Gladieux P."/>
            <person name="Thoren M.H."/>
            <person name="Johannesson H."/>
        </authorList>
    </citation>
    <scope>NUCLEOTIDE SEQUENCE</scope>
    <source>
        <strain evidence="3">CBS 606.72</strain>
    </source>
</reference>
<dbReference type="Proteomes" id="UP001175000">
    <property type="component" value="Unassembled WGS sequence"/>
</dbReference>
<protein>
    <recommendedName>
        <fullName evidence="2">DUF7580 domain-containing protein</fullName>
    </recommendedName>
</protein>
<keyword evidence="4" id="KW-1185">Reference proteome</keyword>
<dbReference type="InterPro" id="IPR056002">
    <property type="entry name" value="DUF7580"/>
</dbReference>
<dbReference type="PANTHER" id="PTHR35186:SF4">
    <property type="entry name" value="PRION-INHIBITION AND PROPAGATION HELO DOMAIN-CONTAINING PROTEIN"/>
    <property type="match status" value="1"/>
</dbReference>
<organism evidence="3 4">
    <name type="scientific">Immersiella caudata</name>
    <dbReference type="NCBI Taxonomy" id="314043"/>
    <lineage>
        <taxon>Eukaryota</taxon>
        <taxon>Fungi</taxon>
        <taxon>Dikarya</taxon>
        <taxon>Ascomycota</taxon>
        <taxon>Pezizomycotina</taxon>
        <taxon>Sordariomycetes</taxon>
        <taxon>Sordariomycetidae</taxon>
        <taxon>Sordariales</taxon>
        <taxon>Lasiosphaeriaceae</taxon>
        <taxon>Immersiella</taxon>
    </lineage>
</organism>
<dbReference type="AlphaFoldDB" id="A0AA39WLE0"/>
<dbReference type="PANTHER" id="PTHR35186">
    <property type="entry name" value="ANK_REP_REGION DOMAIN-CONTAINING PROTEIN"/>
    <property type="match status" value="1"/>
</dbReference>
<feature type="domain" description="DUF7580" evidence="2">
    <location>
        <begin position="130"/>
        <end position="334"/>
    </location>
</feature>
<evidence type="ECO:0000256" key="1">
    <source>
        <dbReference type="SAM" id="MobiDB-lite"/>
    </source>
</evidence>
<proteinExistence type="predicted"/>